<accession>A0A9Q8YWY5</accession>
<feature type="signal peptide" evidence="1">
    <location>
        <begin position="1"/>
        <end position="46"/>
    </location>
</feature>
<proteinExistence type="predicted"/>
<evidence type="ECO:0000313" key="2">
    <source>
        <dbReference type="EMBL" id="USP02596.1"/>
    </source>
</evidence>
<evidence type="ECO:0000313" key="3">
    <source>
        <dbReference type="Proteomes" id="UP001056980"/>
    </source>
</evidence>
<sequence>MKKLYTTRVMPDLSFSRSHRRSSLFKVASLGTAVALFLSNATPVFSANPDLTKASFENVKNAAVVYPQSIISAYDYYDDDKENYLTALNVAMMPKVDASDDYANFLIKILSGISNDDPIVNVLRVDGKNSLERTLDAGRQYKKSLISA</sequence>
<feature type="chain" id="PRO_5040342153" evidence="1">
    <location>
        <begin position="47"/>
        <end position="148"/>
    </location>
</feature>
<reference evidence="2" key="1">
    <citation type="journal article" date="2022" name="Proc. Natl. Acad. Sci. U.S.A.">
        <title>Identification of the Bartonella autotransporter CFA as a protective antigen and hypervariable target of neutralizing antibodies in mice.</title>
        <authorList>
            <person name="Siewert L.K."/>
            <person name="Korotaev A."/>
            <person name="Sedzicki J."/>
            <person name="Fromm K."/>
            <person name="Pinschewer D.D."/>
            <person name="Dehio C."/>
        </authorList>
    </citation>
    <scope>NUCLEOTIDE SEQUENCE</scope>
    <source>
        <strain evidence="2">IBS296</strain>
    </source>
</reference>
<dbReference type="AlphaFoldDB" id="A0A9Q8YWY5"/>
<dbReference type="RefSeq" id="WP_143244900.1">
    <property type="nucleotide sequence ID" value="NZ_CP083444.1"/>
</dbReference>
<dbReference type="KEGG" id="btay:LAJ60_06920"/>
<name>A0A9Q8YWY5_BARTA</name>
<organism evidence="2 3">
    <name type="scientific">Bartonella taylorii</name>
    <dbReference type="NCBI Taxonomy" id="33046"/>
    <lineage>
        <taxon>Bacteria</taxon>
        <taxon>Pseudomonadati</taxon>
        <taxon>Pseudomonadota</taxon>
        <taxon>Alphaproteobacteria</taxon>
        <taxon>Hyphomicrobiales</taxon>
        <taxon>Bartonellaceae</taxon>
        <taxon>Bartonella</taxon>
    </lineage>
</organism>
<gene>
    <name evidence="2" type="ORF">LAJ60_06920</name>
</gene>
<protein>
    <submittedName>
        <fullName evidence="2">Uncharacterized protein</fullName>
    </submittedName>
</protein>
<evidence type="ECO:0000256" key="1">
    <source>
        <dbReference type="SAM" id="SignalP"/>
    </source>
</evidence>
<keyword evidence="1" id="KW-0732">Signal</keyword>
<dbReference type="Proteomes" id="UP001056980">
    <property type="component" value="Chromosome"/>
</dbReference>
<dbReference type="EMBL" id="CP083444">
    <property type="protein sequence ID" value="USP02596.1"/>
    <property type="molecule type" value="Genomic_DNA"/>
</dbReference>